<dbReference type="Proteomes" id="UP000232003">
    <property type="component" value="Chromosome"/>
</dbReference>
<protein>
    <submittedName>
        <fullName evidence="1">Uncharacterized protein</fullName>
    </submittedName>
</protein>
<reference evidence="1 2" key="1">
    <citation type="submission" date="2017-11" db="EMBL/GenBank/DDBJ databases">
        <title>Complete genome of a free-living desiccation-tolerant cyanobacterium and its photosynthetic adaptation to extreme terrestrial habitat.</title>
        <authorList>
            <person name="Shang J."/>
        </authorList>
    </citation>
    <scope>NUCLEOTIDE SEQUENCE [LARGE SCALE GENOMIC DNA]</scope>
    <source>
        <strain evidence="1 2">CCNUN1</strain>
    </source>
</reference>
<dbReference type="OrthoDB" id="529205at2"/>
<proteinExistence type="predicted"/>
<evidence type="ECO:0000313" key="1">
    <source>
        <dbReference type="EMBL" id="AUB35458.1"/>
    </source>
</evidence>
<dbReference type="KEGG" id="nfl:COO91_01338"/>
<dbReference type="AlphaFoldDB" id="A0A2K8SJ66"/>
<organism evidence="1 2">
    <name type="scientific">Nostoc flagelliforme CCNUN1</name>
    <dbReference type="NCBI Taxonomy" id="2038116"/>
    <lineage>
        <taxon>Bacteria</taxon>
        <taxon>Bacillati</taxon>
        <taxon>Cyanobacteriota</taxon>
        <taxon>Cyanophyceae</taxon>
        <taxon>Nostocales</taxon>
        <taxon>Nostocaceae</taxon>
        <taxon>Nostoc</taxon>
    </lineage>
</organism>
<sequence>MIQKLVQGGFKPGVDFNLHPDGRMLASKEANEYLENYHSKQLENSQISVVAHALPESMQMLEKALGVRFFENLGRVAAKRLSTMDDATASIYGLWLMQGISGRHPLLEKDFCEWFMIEICGERLSALASAEIQGLEFNGLVVFEDLLMALGKTNVSIVKESDLTLENLRLLDKVWTGENMRVCELIAILEKDGEQSCS</sequence>
<keyword evidence="2" id="KW-1185">Reference proteome</keyword>
<dbReference type="EMBL" id="CP024785">
    <property type="protein sequence ID" value="AUB35458.1"/>
    <property type="molecule type" value="Genomic_DNA"/>
</dbReference>
<evidence type="ECO:0000313" key="2">
    <source>
        <dbReference type="Proteomes" id="UP000232003"/>
    </source>
</evidence>
<name>A0A2K8SJ66_9NOSO</name>
<accession>A0A2K8SJ66</accession>
<gene>
    <name evidence="1" type="ORF">COO91_01338</name>
</gene>
<dbReference type="RefSeq" id="WP_157816355.1">
    <property type="nucleotide sequence ID" value="NZ_CAWNNC010000001.1"/>
</dbReference>